<dbReference type="KEGG" id="noc:Noc_A0006"/>
<dbReference type="HOGENOM" id="CLU_2247179_0_0_6"/>
<evidence type="ECO:0000313" key="3">
    <source>
        <dbReference type="Proteomes" id="UP000006838"/>
    </source>
</evidence>
<proteinExistence type="predicted"/>
<accession>Q3JF77</accession>
<keyword evidence="1" id="KW-0472">Membrane</keyword>
<geneLocation type="plasmid" evidence="2 3">
    <name>A</name>
</geneLocation>
<reference evidence="2 3" key="1">
    <citation type="submission" date="2005-09" db="EMBL/GenBank/DDBJ databases">
        <title>Complete sequence of Plasmid A of Nitrosococcus oceani ATCC 19707.</title>
        <authorList>
            <consortium name="US DOE Joint Genome Institute"/>
            <person name="Copeland A."/>
            <person name="Lucas S."/>
            <person name="Lapidus A."/>
            <person name="Barry K."/>
            <person name="Detter J.C."/>
            <person name="Glavina T."/>
            <person name="Hammon N."/>
            <person name="Israni S."/>
            <person name="Pitluck S."/>
            <person name="Chain P."/>
            <person name="Malfatti S."/>
            <person name="Shin M."/>
            <person name="Vergez L."/>
            <person name="Schmutz J."/>
            <person name="Larimer F."/>
            <person name="Land M."/>
            <person name="Hauser L."/>
            <person name="Kyrpides N."/>
            <person name="Ivanova N."/>
            <person name="Richardson P."/>
        </authorList>
    </citation>
    <scope>NUCLEOTIDE SEQUENCE [LARGE SCALE GENOMIC DNA]</scope>
    <source>
        <strain evidence="3">ATCC 19707 / BCRC 17464 / NCIMB 11848 / C-107</strain>
        <plasmid evidence="2 3">A</plasmid>
    </source>
</reference>
<dbReference type="EMBL" id="CP000126">
    <property type="protein sequence ID" value="ABA56519.1"/>
    <property type="molecule type" value="Genomic_DNA"/>
</dbReference>
<keyword evidence="2" id="KW-0614">Plasmid</keyword>
<keyword evidence="1" id="KW-1133">Transmembrane helix</keyword>
<feature type="transmembrane region" description="Helical" evidence="1">
    <location>
        <begin position="55"/>
        <end position="77"/>
    </location>
</feature>
<evidence type="ECO:0000313" key="2">
    <source>
        <dbReference type="EMBL" id="ABA56519.1"/>
    </source>
</evidence>
<sequence length="104" mass="11549">MGAHLNYCGLAHIICPPSDYNKYINLDVMASINLCFTWKKDNMDNTKDNTQQHRVIPAAFLGIVTGLVMAAGIAGYLERETLADIYFYLTADSVAFDVSGEIRQ</sequence>
<evidence type="ECO:0000256" key="1">
    <source>
        <dbReference type="SAM" id="Phobius"/>
    </source>
</evidence>
<organism evidence="2 3">
    <name type="scientific">Nitrosococcus oceani (strain ATCC 19707 / BCRC 17464 / JCM 30415 / NCIMB 11848 / C-107)</name>
    <dbReference type="NCBI Taxonomy" id="323261"/>
    <lineage>
        <taxon>Bacteria</taxon>
        <taxon>Pseudomonadati</taxon>
        <taxon>Pseudomonadota</taxon>
        <taxon>Gammaproteobacteria</taxon>
        <taxon>Chromatiales</taxon>
        <taxon>Chromatiaceae</taxon>
        <taxon>Nitrosococcus</taxon>
    </lineage>
</organism>
<name>Q3JF77_NITOC</name>
<dbReference type="InParanoid" id="Q3JF77"/>
<gene>
    <name evidence="2" type="ORF">Noc_A0006</name>
</gene>
<dbReference type="AlphaFoldDB" id="Q3JF77"/>
<keyword evidence="1" id="KW-0812">Transmembrane</keyword>
<protein>
    <submittedName>
        <fullName evidence="2">Uncharacterized protein</fullName>
    </submittedName>
</protein>
<keyword evidence="3" id="KW-1185">Reference proteome</keyword>
<dbReference type="Proteomes" id="UP000006838">
    <property type="component" value="Plasmid A"/>
</dbReference>